<accession>A0A820FNY9</accession>
<feature type="region of interest" description="Disordered" evidence="1">
    <location>
        <begin position="1"/>
        <end position="20"/>
    </location>
</feature>
<dbReference type="EMBL" id="CAJOBB010011821">
    <property type="protein sequence ID" value="CAF4267041.1"/>
    <property type="molecule type" value="Genomic_DNA"/>
</dbReference>
<dbReference type="Proteomes" id="UP000663868">
    <property type="component" value="Unassembled WGS sequence"/>
</dbReference>
<evidence type="ECO:0000313" key="3">
    <source>
        <dbReference type="Proteomes" id="UP000663868"/>
    </source>
</evidence>
<name>A0A820FNY9_9BILA</name>
<feature type="compositionally biased region" description="Basic and acidic residues" evidence="1">
    <location>
        <begin position="1"/>
        <end position="12"/>
    </location>
</feature>
<comment type="caution">
    <text evidence="2">The sequence shown here is derived from an EMBL/GenBank/DDBJ whole genome shotgun (WGS) entry which is preliminary data.</text>
</comment>
<proteinExistence type="predicted"/>
<sequence>METRLVAEREFVDESSDSLL</sequence>
<protein>
    <submittedName>
        <fullName evidence="2">Uncharacterized protein</fullName>
    </submittedName>
</protein>
<gene>
    <name evidence="2" type="ORF">KXQ929_LOCUS43668</name>
</gene>
<reference evidence="2" key="1">
    <citation type="submission" date="2021-02" db="EMBL/GenBank/DDBJ databases">
        <authorList>
            <person name="Nowell W R."/>
        </authorList>
    </citation>
    <scope>NUCLEOTIDE SEQUENCE</scope>
</reference>
<dbReference type="AlphaFoldDB" id="A0A820FNY9"/>
<evidence type="ECO:0000313" key="2">
    <source>
        <dbReference type="EMBL" id="CAF4267041.1"/>
    </source>
</evidence>
<feature type="non-terminal residue" evidence="2">
    <location>
        <position position="20"/>
    </location>
</feature>
<organism evidence="2 3">
    <name type="scientific">Adineta steineri</name>
    <dbReference type="NCBI Taxonomy" id="433720"/>
    <lineage>
        <taxon>Eukaryota</taxon>
        <taxon>Metazoa</taxon>
        <taxon>Spiralia</taxon>
        <taxon>Gnathifera</taxon>
        <taxon>Rotifera</taxon>
        <taxon>Eurotatoria</taxon>
        <taxon>Bdelloidea</taxon>
        <taxon>Adinetida</taxon>
        <taxon>Adinetidae</taxon>
        <taxon>Adineta</taxon>
    </lineage>
</organism>
<evidence type="ECO:0000256" key="1">
    <source>
        <dbReference type="SAM" id="MobiDB-lite"/>
    </source>
</evidence>